<name>A0ABZ3DAJ4_9PROT</name>
<dbReference type="EC" id="3.-.-.-" evidence="3"/>
<reference evidence="3 4" key="1">
    <citation type="submission" date="2024-04" db="EMBL/GenBank/DDBJ databases">
        <title>Complete genome sequence of Nguyenibacter vanlangesis HBCM-1154, a strain capable of nitrogen fixation, IAA production, and phosphorus solubilization isolated from sugarcane soil.</title>
        <authorList>
            <person name="MY HANH P."/>
        </authorList>
    </citation>
    <scope>NUCLEOTIDE SEQUENCE [LARGE SCALE GENOMIC DNA]</scope>
    <source>
        <strain evidence="3 4">HBCM 1154</strain>
    </source>
</reference>
<keyword evidence="3" id="KW-0378">Hydrolase</keyword>
<protein>
    <submittedName>
        <fullName evidence="3">Serine hydrolase</fullName>
        <ecNumber evidence="3">3.-.-.-</ecNumber>
    </submittedName>
</protein>
<dbReference type="InterPro" id="IPR001466">
    <property type="entry name" value="Beta-lactam-related"/>
</dbReference>
<dbReference type="PANTHER" id="PTHR43283">
    <property type="entry name" value="BETA-LACTAMASE-RELATED"/>
    <property type="match status" value="1"/>
</dbReference>
<feature type="chain" id="PRO_5046489205" evidence="1">
    <location>
        <begin position="22"/>
        <end position="473"/>
    </location>
</feature>
<sequence length="473" mass="50170">MKKKNLAAVSIVLCGTALASAALWTRPDRALRILTGGMAHDICSETFVSLVDPRETIAERRTPGGLMGRIDKAMRYDVDHAHQTVRASILGAFSSRAIYRPGIGCTLVYPGESLAPVRLPGVQADHPEESAPVETASPALHAALDASFAASAQPARHPVKAVVIMHDGRIIAERYAPGYGVDTPVFSFSVAKSVMNALVGILVRDGAISVADAAPIPAWHGADDPRHAITIENLMRMDSGLNLDEAAGWTDLLRPRIQTMFAIPDPFPGDIQAGLVSAPGTRWAYSSATTHILARIVRDAAGGSGASVQDFAFRELFLPVGMRHATLEMDATGTPVGASGVLASARDWARFGMLYLNDGIVDGKRILPAGWARFSATPTLNANYGAGWWTNRHAPAAAPPVGMPIMAGVPDDTYYAMGKMGQFIAIVPSRRLVVVWLSRSDAPFFGIRNFGSLVASAVATVRGDGHDVADDHG</sequence>
<gene>
    <name evidence="3" type="ORF">AAC691_10770</name>
</gene>
<feature type="domain" description="Beta-lactamase-related" evidence="2">
    <location>
        <begin position="156"/>
        <end position="443"/>
    </location>
</feature>
<dbReference type="GO" id="GO:0016787">
    <property type="term" value="F:hydrolase activity"/>
    <property type="evidence" value="ECO:0007669"/>
    <property type="project" value="UniProtKB-KW"/>
</dbReference>
<dbReference type="Proteomes" id="UP001449795">
    <property type="component" value="Chromosome"/>
</dbReference>
<organism evidence="3 4">
    <name type="scientific">Nguyenibacter vanlangensis</name>
    <dbReference type="NCBI Taxonomy" id="1216886"/>
    <lineage>
        <taxon>Bacteria</taxon>
        <taxon>Pseudomonadati</taxon>
        <taxon>Pseudomonadota</taxon>
        <taxon>Alphaproteobacteria</taxon>
        <taxon>Acetobacterales</taxon>
        <taxon>Acetobacteraceae</taxon>
        <taxon>Nguyenibacter</taxon>
    </lineage>
</organism>
<keyword evidence="4" id="KW-1185">Reference proteome</keyword>
<evidence type="ECO:0000259" key="2">
    <source>
        <dbReference type="Pfam" id="PF00144"/>
    </source>
</evidence>
<proteinExistence type="predicted"/>
<keyword evidence="1" id="KW-0732">Signal</keyword>
<dbReference type="Pfam" id="PF00144">
    <property type="entry name" value="Beta-lactamase"/>
    <property type="match status" value="1"/>
</dbReference>
<dbReference type="SUPFAM" id="SSF56601">
    <property type="entry name" value="beta-lactamase/transpeptidase-like"/>
    <property type="match status" value="1"/>
</dbReference>
<evidence type="ECO:0000313" key="3">
    <source>
        <dbReference type="EMBL" id="XAE44857.1"/>
    </source>
</evidence>
<feature type="signal peptide" evidence="1">
    <location>
        <begin position="1"/>
        <end position="21"/>
    </location>
</feature>
<dbReference type="EMBL" id="CP152276">
    <property type="protein sequence ID" value="XAE44857.1"/>
    <property type="molecule type" value="Genomic_DNA"/>
</dbReference>
<dbReference type="Gene3D" id="3.40.710.10">
    <property type="entry name" value="DD-peptidase/beta-lactamase superfamily"/>
    <property type="match status" value="1"/>
</dbReference>
<evidence type="ECO:0000313" key="4">
    <source>
        <dbReference type="Proteomes" id="UP001449795"/>
    </source>
</evidence>
<dbReference type="InterPro" id="IPR050789">
    <property type="entry name" value="Diverse_Enzym_Activities"/>
</dbReference>
<dbReference type="InterPro" id="IPR012338">
    <property type="entry name" value="Beta-lactam/transpept-like"/>
</dbReference>
<accession>A0ABZ3DAJ4</accession>
<evidence type="ECO:0000256" key="1">
    <source>
        <dbReference type="SAM" id="SignalP"/>
    </source>
</evidence>
<dbReference type="RefSeq" id="WP_342630055.1">
    <property type="nucleotide sequence ID" value="NZ_CP152276.1"/>
</dbReference>
<dbReference type="PANTHER" id="PTHR43283:SF7">
    <property type="entry name" value="BETA-LACTAMASE-RELATED DOMAIN-CONTAINING PROTEIN"/>
    <property type="match status" value="1"/>
</dbReference>